<feature type="domain" description="Histidine kinase/HSP90-like ATPase" evidence="10">
    <location>
        <begin position="289"/>
        <end position="386"/>
    </location>
</feature>
<dbReference type="Gene3D" id="1.20.5.1930">
    <property type="match status" value="1"/>
</dbReference>
<reference evidence="11 12" key="1">
    <citation type="submission" date="2023-07" db="EMBL/GenBank/DDBJ databases">
        <title>Sequencing the genomes of 1000 actinobacteria strains.</title>
        <authorList>
            <person name="Klenk H.-P."/>
        </authorList>
    </citation>
    <scope>NUCLEOTIDE SEQUENCE [LARGE SCALE GENOMIC DNA]</scope>
    <source>
        <strain evidence="11 12">DSM 44709</strain>
    </source>
</reference>
<gene>
    <name evidence="11" type="ORF">J2S42_006517</name>
</gene>
<dbReference type="RefSeq" id="WP_307245384.1">
    <property type="nucleotide sequence ID" value="NZ_JAUSUZ010000001.1"/>
</dbReference>
<dbReference type="Pfam" id="PF02518">
    <property type="entry name" value="HATPase_c"/>
    <property type="match status" value="1"/>
</dbReference>
<dbReference type="GO" id="GO:0046983">
    <property type="term" value="F:protein dimerization activity"/>
    <property type="evidence" value="ECO:0007669"/>
    <property type="project" value="InterPro"/>
</dbReference>
<accession>A0AAE3W4U1</accession>
<dbReference type="Pfam" id="PF07730">
    <property type="entry name" value="HisKA_3"/>
    <property type="match status" value="1"/>
</dbReference>
<comment type="catalytic activity">
    <reaction evidence="1">
        <text>ATP + protein L-histidine = ADP + protein N-phospho-L-histidine.</text>
        <dbReference type="EC" id="2.7.13.3"/>
    </reaction>
</comment>
<evidence type="ECO:0000313" key="11">
    <source>
        <dbReference type="EMBL" id="MDQ0369848.1"/>
    </source>
</evidence>
<keyword evidence="4" id="KW-0808">Transferase</keyword>
<dbReference type="InterPro" id="IPR050482">
    <property type="entry name" value="Sensor_HK_TwoCompSys"/>
</dbReference>
<evidence type="ECO:0000313" key="12">
    <source>
        <dbReference type="Proteomes" id="UP001240236"/>
    </source>
</evidence>
<dbReference type="GO" id="GO:0000155">
    <property type="term" value="F:phosphorelay sensor kinase activity"/>
    <property type="evidence" value="ECO:0007669"/>
    <property type="project" value="InterPro"/>
</dbReference>
<dbReference type="AlphaFoldDB" id="A0AAE3W4U1"/>
<evidence type="ECO:0000256" key="3">
    <source>
        <dbReference type="ARBA" id="ARBA00022553"/>
    </source>
</evidence>
<evidence type="ECO:0000259" key="10">
    <source>
        <dbReference type="SMART" id="SM00387"/>
    </source>
</evidence>
<evidence type="ECO:0000256" key="7">
    <source>
        <dbReference type="ARBA" id="ARBA00022840"/>
    </source>
</evidence>
<dbReference type="GO" id="GO:0005524">
    <property type="term" value="F:ATP binding"/>
    <property type="evidence" value="ECO:0007669"/>
    <property type="project" value="UniProtKB-KW"/>
</dbReference>
<name>A0AAE3W4U1_9ACTN</name>
<evidence type="ECO:0000256" key="1">
    <source>
        <dbReference type="ARBA" id="ARBA00000085"/>
    </source>
</evidence>
<dbReference type="Proteomes" id="UP001240236">
    <property type="component" value="Unassembled WGS sequence"/>
</dbReference>
<dbReference type="SUPFAM" id="SSF55874">
    <property type="entry name" value="ATPase domain of HSP90 chaperone/DNA topoisomerase II/histidine kinase"/>
    <property type="match status" value="1"/>
</dbReference>
<dbReference type="CDD" id="cd16917">
    <property type="entry name" value="HATPase_UhpB-NarQ-NarX-like"/>
    <property type="match status" value="1"/>
</dbReference>
<dbReference type="InterPro" id="IPR011712">
    <property type="entry name" value="Sig_transdc_His_kin_sub3_dim/P"/>
</dbReference>
<feature type="transmembrane region" description="Helical" evidence="9">
    <location>
        <begin position="40"/>
        <end position="58"/>
    </location>
</feature>
<keyword evidence="7" id="KW-0067">ATP-binding</keyword>
<keyword evidence="5" id="KW-0547">Nucleotide-binding</keyword>
<evidence type="ECO:0000256" key="5">
    <source>
        <dbReference type="ARBA" id="ARBA00022741"/>
    </source>
</evidence>
<feature type="transmembrane region" description="Helical" evidence="9">
    <location>
        <begin position="12"/>
        <end position="34"/>
    </location>
</feature>
<dbReference type="GO" id="GO:0016020">
    <property type="term" value="C:membrane"/>
    <property type="evidence" value="ECO:0007669"/>
    <property type="project" value="InterPro"/>
</dbReference>
<dbReference type="PANTHER" id="PTHR24421:SF10">
    <property type="entry name" value="NITRATE_NITRITE SENSOR PROTEIN NARQ"/>
    <property type="match status" value="1"/>
</dbReference>
<evidence type="ECO:0000256" key="2">
    <source>
        <dbReference type="ARBA" id="ARBA00012438"/>
    </source>
</evidence>
<dbReference type="SMART" id="SM00387">
    <property type="entry name" value="HATPase_c"/>
    <property type="match status" value="1"/>
</dbReference>
<dbReference type="EC" id="2.7.13.3" evidence="2"/>
<keyword evidence="9" id="KW-1133">Transmembrane helix</keyword>
<feature type="transmembrane region" description="Helical" evidence="9">
    <location>
        <begin position="70"/>
        <end position="93"/>
    </location>
</feature>
<evidence type="ECO:0000256" key="8">
    <source>
        <dbReference type="ARBA" id="ARBA00023012"/>
    </source>
</evidence>
<feature type="transmembrane region" description="Helical" evidence="9">
    <location>
        <begin position="143"/>
        <end position="166"/>
    </location>
</feature>
<dbReference type="InterPro" id="IPR003594">
    <property type="entry name" value="HATPase_dom"/>
</dbReference>
<keyword evidence="9" id="KW-0812">Transmembrane</keyword>
<evidence type="ECO:0000256" key="4">
    <source>
        <dbReference type="ARBA" id="ARBA00022679"/>
    </source>
</evidence>
<dbReference type="InterPro" id="IPR036890">
    <property type="entry name" value="HATPase_C_sf"/>
</dbReference>
<sequence>MSGQLVAPAAIARAVLLGRAVVTITAAAAGLLLIEERWRVPAVIVLVVAATAVQVAVLTRRAAALVRSPWPALLADLLVAGGVLALSRGGTAFFCYSAGAAALAGALLGMRALPLWVVHAALGFASAAVLLRQSRPSPEVTAFVAAFPVLGLLAGVGATVATAALVRYVELTVAVVASAQRSAAASERARLARELHDSVAKTLRGVSFAAVALPQSLRRHPALAEQLADTVSRGAEVAAREARELMEGLRADDPGQDFGFGVARACRDWELRTGVPVRTRIDDVDPPLETRYELLRILREGLTNVERHARASTVWVELIGEPGAVELTVADNGVGFSAGGLDELRAAGHLGLVGIHERATGVGGAVEVRSALGRGSLLRVRAPLPTEVSA</sequence>
<proteinExistence type="predicted"/>
<organism evidence="11 12">
    <name type="scientific">Catenuloplanes indicus</name>
    <dbReference type="NCBI Taxonomy" id="137267"/>
    <lineage>
        <taxon>Bacteria</taxon>
        <taxon>Bacillati</taxon>
        <taxon>Actinomycetota</taxon>
        <taxon>Actinomycetes</taxon>
        <taxon>Micromonosporales</taxon>
        <taxon>Micromonosporaceae</taxon>
        <taxon>Catenuloplanes</taxon>
    </lineage>
</organism>
<keyword evidence="8" id="KW-0902">Two-component regulatory system</keyword>
<keyword evidence="3" id="KW-0597">Phosphoprotein</keyword>
<evidence type="ECO:0000256" key="9">
    <source>
        <dbReference type="SAM" id="Phobius"/>
    </source>
</evidence>
<comment type="caution">
    <text evidence="11">The sequence shown here is derived from an EMBL/GenBank/DDBJ whole genome shotgun (WGS) entry which is preliminary data.</text>
</comment>
<keyword evidence="6 11" id="KW-0418">Kinase</keyword>
<dbReference type="EMBL" id="JAUSUZ010000001">
    <property type="protein sequence ID" value="MDQ0369848.1"/>
    <property type="molecule type" value="Genomic_DNA"/>
</dbReference>
<feature type="transmembrane region" description="Helical" evidence="9">
    <location>
        <begin position="113"/>
        <end position="131"/>
    </location>
</feature>
<dbReference type="Gene3D" id="3.30.565.10">
    <property type="entry name" value="Histidine kinase-like ATPase, C-terminal domain"/>
    <property type="match status" value="1"/>
</dbReference>
<dbReference type="PANTHER" id="PTHR24421">
    <property type="entry name" value="NITRATE/NITRITE SENSOR PROTEIN NARX-RELATED"/>
    <property type="match status" value="1"/>
</dbReference>
<keyword evidence="9" id="KW-0472">Membrane</keyword>
<protein>
    <recommendedName>
        <fullName evidence="2">histidine kinase</fullName>
        <ecNumber evidence="2">2.7.13.3</ecNumber>
    </recommendedName>
</protein>
<evidence type="ECO:0000256" key="6">
    <source>
        <dbReference type="ARBA" id="ARBA00022777"/>
    </source>
</evidence>
<keyword evidence="12" id="KW-1185">Reference proteome</keyword>